<gene>
    <name evidence="1" type="ORF">S01H1_18637</name>
</gene>
<evidence type="ECO:0000313" key="1">
    <source>
        <dbReference type="EMBL" id="GAF82283.1"/>
    </source>
</evidence>
<feature type="non-terminal residue" evidence="1">
    <location>
        <position position="40"/>
    </location>
</feature>
<accession>X0SMH8</accession>
<sequence>MNTIRRHQNRLSNIIRALVLVLIGLYIADAAAAAEIVQTA</sequence>
<proteinExistence type="predicted"/>
<comment type="caution">
    <text evidence="1">The sequence shown here is derived from an EMBL/GenBank/DDBJ whole genome shotgun (WGS) entry which is preliminary data.</text>
</comment>
<reference evidence="1" key="1">
    <citation type="journal article" date="2014" name="Front. Microbiol.">
        <title>High frequency of phylogenetically diverse reductive dehalogenase-homologous genes in deep subseafloor sedimentary metagenomes.</title>
        <authorList>
            <person name="Kawai M."/>
            <person name="Futagami T."/>
            <person name="Toyoda A."/>
            <person name="Takaki Y."/>
            <person name="Nishi S."/>
            <person name="Hori S."/>
            <person name="Arai W."/>
            <person name="Tsubouchi T."/>
            <person name="Morono Y."/>
            <person name="Uchiyama I."/>
            <person name="Ito T."/>
            <person name="Fujiyama A."/>
            <person name="Inagaki F."/>
            <person name="Takami H."/>
        </authorList>
    </citation>
    <scope>NUCLEOTIDE SEQUENCE</scope>
    <source>
        <strain evidence="1">Expedition CK06-06</strain>
    </source>
</reference>
<protein>
    <submittedName>
        <fullName evidence="1">Uncharacterized protein</fullName>
    </submittedName>
</protein>
<dbReference type="EMBL" id="BARS01009980">
    <property type="protein sequence ID" value="GAF82283.1"/>
    <property type="molecule type" value="Genomic_DNA"/>
</dbReference>
<name>X0SMH8_9ZZZZ</name>
<organism evidence="1">
    <name type="scientific">marine sediment metagenome</name>
    <dbReference type="NCBI Taxonomy" id="412755"/>
    <lineage>
        <taxon>unclassified sequences</taxon>
        <taxon>metagenomes</taxon>
        <taxon>ecological metagenomes</taxon>
    </lineage>
</organism>
<dbReference type="AlphaFoldDB" id="X0SMH8"/>